<evidence type="ECO:0000256" key="4">
    <source>
        <dbReference type="SAM" id="Coils"/>
    </source>
</evidence>
<feature type="transmembrane region" description="Helical" evidence="5">
    <location>
        <begin position="306"/>
        <end position="326"/>
    </location>
</feature>
<sequence length="777" mass="88557">MSLSQLSHWKQWAGRQWLAIILLLSLIPILFFGTILYWIGSRIVEEEVERSSQHSIIQMKDQMDLLTNQIEEFSNQFSLQTNVTELLNIGASPSIGSLPLTVTLINDLSNFAFLLKSVDSIYLYHVAQDTVIYQSGVASFNSSAFPDTNWLNEVKRTAATGKKSFWIAPRPIVKFADSPPGKTVSYIRILPYLNNEMKAVLIINIKESYLRQLLGNFPLDSDEALMIFNENNQLITATGAYKDLSEENIKSITSLWNDNDKTSSTIRIRNPDSFVTYSHSDKNHWTYALMVPADTPNKSVQSLKSIIIITTIVFSLLALITSYLSFQRIQNGVRHIVKLLNRSNGDNSSEESTASRSFDLKIDQIEQRIAKLMEENHDYKQKHLEQNAVMRNNYLHSLLLGQIEDGADGEAEHQPQLPSSFTHPHYSVFIIEMDAVKSGCPFKERDEPLFLFAAANIAQELLSEIIPIETVLIPRHAVAILNLPESFTERNLQDAAETLRQTILKILKHSVTLSVGRKAYSLQELPDAYNEAGLTLQRHWLGDGNEVILPGGTIREEAVIAHYPVIWEDRLFRQIRSGDKQGAREALNQFHEDLQAQNIPFSQMKTFCLQLLVSAIRIFGNERDMMDSRRLYDEFMRLNNRNEMSDWMFQVFADSLPQLIEKMNKRQKEDIEGKMFQIIENRYAQDLSLQKIADECGVSTSYLSELFKNRVGITFIQYVTNYRVEKAKHLLLNTELNIAQISNAVGYSNAPQLIRVFKKATSTTPGDFRANQKGPSE</sequence>
<keyword evidence="4" id="KW-0175">Coiled coil</keyword>
<accession>A0A9X1WSU0</accession>
<reference evidence="7" key="1">
    <citation type="submission" date="2022-04" db="EMBL/GenBank/DDBJ databases">
        <title>Paenibacillus mangrovi sp. nov., a novel endophytic bacterium isolated from bark of Kandelia candel.</title>
        <authorList>
            <person name="Tuo L."/>
        </authorList>
    </citation>
    <scope>NUCLEOTIDE SEQUENCE</scope>
    <source>
        <strain evidence="7">KQZ6P-2</strain>
    </source>
</reference>
<evidence type="ECO:0000259" key="6">
    <source>
        <dbReference type="PROSITE" id="PS01124"/>
    </source>
</evidence>
<evidence type="ECO:0000313" key="7">
    <source>
        <dbReference type="EMBL" id="MCJ8014439.1"/>
    </source>
</evidence>
<dbReference type="Proteomes" id="UP001139347">
    <property type="component" value="Unassembled WGS sequence"/>
</dbReference>
<keyword evidence="3" id="KW-0804">Transcription</keyword>
<gene>
    <name evidence="7" type="ORF">MUG84_22320</name>
</gene>
<keyword evidence="2" id="KW-0238">DNA-binding</keyword>
<dbReference type="GO" id="GO:0003700">
    <property type="term" value="F:DNA-binding transcription factor activity"/>
    <property type="evidence" value="ECO:0007669"/>
    <property type="project" value="InterPro"/>
</dbReference>
<feature type="domain" description="HTH araC/xylS-type" evidence="6">
    <location>
        <begin position="673"/>
        <end position="771"/>
    </location>
</feature>
<keyword evidence="1" id="KW-0805">Transcription regulation</keyword>
<dbReference type="PROSITE" id="PS01124">
    <property type="entry name" value="HTH_ARAC_FAMILY_2"/>
    <property type="match status" value="1"/>
</dbReference>
<dbReference type="InterPro" id="IPR018062">
    <property type="entry name" value="HTH_AraC-typ_CS"/>
</dbReference>
<dbReference type="SUPFAM" id="SSF46689">
    <property type="entry name" value="Homeodomain-like"/>
    <property type="match status" value="2"/>
</dbReference>
<dbReference type="EMBL" id="JALIRP010000011">
    <property type="protein sequence ID" value="MCJ8014439.1"/>
    <property type="molecule type" value="Genomic_DNA"/>
</dbReference>
<proteinExistence type="predicted"/>
<dbReference type="GO" id="GO:0043565">
    <property type="term" value="F:sequence-specific DNA binding"/>
    <property type="evidence" value="ECO:0007669"/>
    <property type="project" value="InterPro"/>
</dbReference>
<keyword evidence="5" id="KW-0812">Transmembrane</keyword>
<evidence type="ECO:0000256" key="5">
    <source>
        <dbReference type="SAM" id="Phobius"/>
    </source>
</evidence>
<dbReference type="InterPro" id="IPR009057">
    <property type="entry name" value="Homeodomain-like_sf"/>
</dbReference>
<dbReference type="InterPro" id="IPR018060">
    <property type="entry name" value="HTH_AraC"/>
</dbReference>
<keyword evidence="8" id="KW-1185">Reference proteome</keyword>
<dbReference type="RefSeq" id="WP_244729091.1">
    <property type="nucleotide sequence ID" value="NZ_JALIRP010000011.1"/>
</dbReference>
<evidence type="ECO:0000256" key="3">
    <source>
        <dbReference type="ARBA" id="ARBA00023163"/>
    </source>
</evidence>
<feature type="coiled-coil region" evidence="4">
    <location>
        <begin position="355"/>
        <end position="382"/>
    </location>
</feature>
<keyword evidence="5" id="KW-1133">Transmembrane helix</keyword>
<dbReference type="Gene3D" id="1.10.10.60">
    <property type="entry name" value="Homeodomain-like"/>
    <property type="match status" value="2"/>
</dbReference>
<feature type="transmembrane region" description="Helical" evidence="5">
    <location>
        <begin position="17"/>
        <end position="40"/>
    </location>
</feature>
<evidence type="ECO:0000313" key="8">
    <source>
        <dbReference type="Proteomes" id="UP001139347"/>
    </source>
</evidence>
<evidence type="ECO:0000256" key="2">
    <source>
        <dbReference type="ARBA" id="ARBA00023125"/>
    </source>
</evidence>
<dbReference type="SMART" id="SM00342">
    <property type="entry name" value="HTH_ARAC"/>
    <property type="match status" value="1"/>
</dbReference>
<organism evidence="7 8">
    <name type="scientific">Paenibacillus mangrovi</name>
    <dbReference type="NCBI Taxonomy" id="2931978"/>
    <lineage>
        <taxon>Bacteria</taxon>
        <taxon>Bacillati</taxon>
        <taxon>Bacillota</taxon>
        <taxon>Bacilli</taxon>
        <taxon>Bacillales</taxon>
        <taxon>Paenibacillaceae</taxon>
        <taxon>Paenibacillus</taxon>
    </lineage>
</organism>
<keyword evidence="5" id="KW-0472">Membrane</keyword>
<dbReference type="Pfam" id="PF12833">
    <property type="entry name" value="HTH_18"/>
    <property type="match status" value="1"/>
</dbReference>
<dbReference type="PANTHER" id="PTHR43280">
    <property type="entry name" value="ARAC-FAMILY TRANSCRIPTIONAL REGULATOR"/>
    <property type="match status" value="1"/>
</dbReference>
<protein>
    <submittedName>
        <fullName evidence="7">AraC family transcriptional regulator</fullName>
    </submittedName>
</protein>
<dbReference type="PANTHER" id="PTHR43280:SF2">
    <property type="entry name" value="HTH-TYPE TRANSCRIPTIONAL REGULATOR EXSA"/>
    <property type="match status" value="1"/>
</dbReference>
<dbReference type="PROSITE" id="PS00041">
    <property type="entry name" value="HTH_ARAC_FAMILY_1"/>
    <property type="match status" value="1"/>
</dbReference>
<dbReference type="Gene3D" id="3.30.450.20">
    <property type="entry name" value="PAS domain"/>
    <property type="match status" value="1"/>
</dbReference>
<dbReference type="AlphaFoldDB" id="A0A9X1WSU0"/>
<name>A0A9X1WSU0_9BACL</name>
<evidence type="ECO:0000256" key="1">
    <source>
        <dbReference type="ARBA" id="ARBA00023015"/>
    </source>
</evidence>
<comment type="caution">
    <text evidence="7">The sequence shown here is derived from an EMBL/GenBank/DDBJ whole genome shotgun (WGS) entry which is preliminary data.</text>
</comment>